<keyword evidence="4" id="KW-1185">Reference proteome</keyword>
<dbReference type="EMBL" id="JAADYS010000779">
    <property type="protein sequence ID" value="KAF4467134.1"/>
    <property type="molecule type" value="Genomic_DNA"/>
</dbReference>
<dbReference type="PANTHER" id="PTHR35391">
    <property type="entry name" value="C2H2-TYPE DOMAIN-CONTAINING PROTEIN-RELATED"/>
    <property type="match status" value="1"/>
</dbReference>
<gene>
    <name evidence="3" type="ORF">FALBO_5993</name>
</gene>
<feature type="region of interest" description="Disordered" evidence="1">
    <location>
        <begin position="486"/>
        <end position="510"/>
    </location>
</feature>
<dbReference type="SMART" id="SM00355">
    <property type="entry name" value="ZnF_C2H2"/>
    <property type="match status" value="4"/>
</dbReference>
<protein>
    <submittedName>
        <fullName evidence="3">Kinase domain containing</fullName>
    </submittedName>
</protein>
<dbReference type="InterPro" id="IPR013087">
    <property type="entry name" value="Znf_C2H2_type"/>
</dbReference>
<feature type="compositionally biased region" description="Acidic residues" evidence="1">
    <location>
        <begin position="95"/>
        <end position="109"/>
    </location>
</feature>
<dbReference type="OrthoDB" id="20872at2759"/>
<evidence type="ECO:0000256" key="1">
    <source>
        <dbReference type="SAM" id="MobiDB-lite"/>
    </source>
</evidence>
<sequence length="715" mass="80856">MDTASQHSSSIASAISGVVTFSLLQHSTDRLFSEEQRFRLWAHSLGLHQKGHASLDYRLRDATAVRRLLIEILVELKSHLGNLHEVWSGKRPPFEVEEPAADKTDDSDESGSLASSRSCFHEVEFRVQSVGENLDALYSVAAKIRSPRYRPQRPTEQLYKNVSAAIRDEYRQQREETEIAIVAYIQRQQLLEALKQGSESPLVDADEVVDSYASSNQWLIRRTGMANARRKQQLVYWKEHADRIKGPVEDAPLVAEKLPQQIPVPATVQPAVDPSQHLLSQSRSLATSATRLDGTFVKLDDLRSVISHESRPSTVVNLRGEKLEWPPPPKQTHSTSFFVCPYCKVLCPHRYLSQDAWRIHLIHDLQPYHCTYPDCHDPNRTYGTRQEWLDHENLHLRVWHCQLHGLEFETQSEYVSHVQQAHLDVSMDELSPELIASVVGPSLRPHRDCPFCPTAFASIEEMQKHMAFHLERLALYVLPSLDDTNGEGQVSGHSSDTNNAERRGRGNSIPQDFGDDWLNLFEDPFLSRLDTGNGEWSSLERLQSEMGYKHAIEPIKTWIKQVKDAQSGFSESTSPQLLDDETQRGIGSHRIPQYQVGDDKIIIPNLPKQALWSSPSQEMLGELYKKNIKSLSEGVVNQTLAEPSSSQAPPAPTEKNFPYLFHLNGRANFAWRDNGVLAHEGEKVLMDEPANSTITGKRGLQGRLQDSVGQRSELL</sequence>
<accession>A0A8H4LFQ3</accession>
<dbReference type="GO" id="GO:0016301">
    <property type="term" value="F:kinase activity"/>
    <property type="evidence" value="ECO:0007669"/>
    <property type="project" value="UniProtKB-KW"/>
</dbReference>
<evidence type="ECO:0000259" key="2">
    <source>
        <dbReference type="PROSITE" id="PS00028"/>
    </source>
</evidence>
<dbReference type="PROSITE" id="PS00028">
    <property type="entry name" value="ZINC_FINGER_C2H2_1"/>
    <property type="match status" value="1"/>
</dbReference>
<feature type="region of interest" description="Disordered" evidence="1">
    <location>
        <begin position="94"/>
        <end position="115"/>
    </location>
</feature>
<feature type="region of interest" description="Disordered" evidence="1">
    <location>
        <begin position="688"/>
        <end position="715"/>
    </location>
</feature>
<dbReference type="AlphaFoldDB" id="A0A8H4LFQ3"/>
<keyword evidence="3" id="KW-0418">Kinase</keyword>
<dbReference type="Proteomes" id="UP000554235">
    <property type="component" value="Unassembled WGS sequence"/>
</dbReference>
<keyword evidence="3" id="KW-0808">Transferase</keyword>
<feature type="domain" description="C2H2-type" evidence="2">
    <location>
        <begin position="449"/>
        <end position="469"/>
    </location>
</feature>
<feature type="compositionally biased region" description="Polar residues" evidence="1">
    <location>
        <begin position="486"/>
        <end position="498"/>
    </location>
</feature>
<evidence type="ECO:0000313" key="3">
    <source>
        <dbReference type="EMBL" id="KAF4467134.1"/>
    </source>
</evidence>
<dbReference type="PANTHER" id="PTHR35391:SF7">
    <property type="entry name" value="C2H2-TYPE DOMAIN-CONTAINING PROTEIN"/>
    <property type="match status" value="1"/>
</dbReference>
<reference evidence="3 4" key="1">
    <citation type="submission" date="2020-01" db="EMBL/GenBank/DDBJ databases">
        <title>Identification and distribution of gene clusters putatively required for synthesis of sphingolipid metabolism inhibitors in phylogenetically diverse species of the filamentous fungus Fusarium.</title>
        <authorList>
            <person name="Kim H.-S."/>
            <person name="Busman M."/>
            <person name="Brown D.W."/>
            <person name="Divon H."/>
            <person name="Uhlig S."/>
            <person name="Proctor R.H."/>
        </authorList>
    </citation>
    <scope>NUCLEOTIDE SEQUENCE [LARGE SCALE GENOMIC DNA]</scope>
    <source>
        <strain evidence="3 4">NRRL 20459</strain>
    </source>
</reference>
<name>A0A8H4LFQ3_9HYPO</name>
<evidence type="ECO:0000313" key="4">
    <source>
        <dbReference type="Proteomes" id="UP000554235"/>
    </source>
</evidence>
<proteinExistence type="predicted"/>
<organism evidence="3 4">
    <name type="scientific">Fusarium albosuccineum</name>
    <dbReference type="NCBI Taxonomy" id="1237068"/>
    <lineage>
        <taxon>Eukaryota</taxon>
        <taxon>Fungi</taxon>
        <taxon>Dikarya</taxon>
        <taxon>Ascomycota</taxon>
        <taxon>Pezizomycotina</taxon>
        <taxon>Sordariomycetes</taxon>
        <taxon>Hypocreomycetidae</taxon>
        <taxon>Hypocreales</taxon>
        <taxon>Nectriaceae</taxon>
        <taxon>Fusarium</taxon>
        <taxon>Fusarium decemcellulare species complex</taxon>
    </lineage>
</organism>
<comment type="caution">
    <text evidence="3">The sequence shown here is derived from an EMBL/GenBank/DDBJ whole genome shotgun (WGS) entry which is preliminary data.</text>
</comment>